<dbReference type="RefSeq" id="WP_072381387.1">
    <property type="nucleotide sequence ID" value="NZ_FNXB01000057.1"/>
</dbReference>
<accession>A0A1H8VS27</accession>
<proteinExistence type="predicted"/>
<evidence type="ECO:0000313" key="3">
    <source>
        <dbReference type="Proteomes" id="UP000183063"/>
    </source>
</evidence>
<reference evidence="1" key="2">
    <citation type="submission" date="2016-10" db="EMBL/GenBank/DDBJ databases">
        <authorList>
            <person name="de Groot N.N."/>
        </authorList>
    </citation>
    <scope>NUCLEOTIDE SEQUENCE [LARGE SCALE GENOMIC DNA]</scope>
    <source>
        <strain evidence="1">CCBAU85039</strain>
    </source>
</reference>
<evidence type="ECO:0000313" key="4">
    <source>
        <dbReference type="Proteomes" id="UP000198939"/>
    </source>
</evidence>
<sequence length="77" mass="8464">MSLFNLLTDLEDQDIDTVTTVVRSWCEKHNVSVESECGGAAMTAAVNRVIAGEKTPESLYEAISIQMHVGRHKNPFA</sequence>
<evidence type="ECO:0000313" key="2">
    <source>
        <dbReference type="EMBL" id="SEP18114.1"/>
    </source>
</evidence>
<organism evidence="1 3">
    <name type="scientific">Rhizobium tibeticum</name>
    <dbReference type="NCBI Taxonomy" id="501024"/>
    <lineage>
        <taxon>Bacteria</taxon>
        <taxon>Pseudomonadati</taxon>
        <taxon>Pseudomonadota</taxon>
        <taxon>Alphaproteobacteria</taxon>
        <taxon>Hyphomicrobiales</taxon>
        <taxon>Rhizobiaceae</taxon>
        <taxon>Rhizobium/Agrobacterium group</taxon>
        <taxon>Rhizobium</taxon>
    </lineage>
</organism>
<name>A0A1H8VS27_9HYPH</name>
<dbReference type="Proteomes" id="UP000198939">
    <property type="component" value="Unassembled WGS sequence"/>
</dbReference>
<dbReference type="AlphaFoldDB" id="A0A1H8VS27"/>
<protein>
    <submittedName>
        <fullName evidence="1">Uncharacterized protein</fullName>
    </submittedName>
</protein>
<dbReference type="OrthoDB" id="8453964at2"/>
<keyword evidence="4" id="KW-1185">Reference proteome</keyword>
<reference evidence="3" key="1">
    <citation type="submission" date="2016-10" db="EMBL/GenBank/DDBJ databases">
        <authorList>
            <person name="Wibberg D."/>
        </authorList>
    </citation>
    <scope>NUCLEOTIDE SEQUENCE [LARGE SCALE GENOMIC DNA]</scope>
</reference>
<dbReference type="EMBL" id="FOCV01000046">
    <property type="protein sequence ID" value="SEP18114.1"/>
    <property type="molecule type" value="Genomic_DNA"/>
</dbReference>
<evidence type="ECO:0000313" key="1">
    <source>
        <dbReference type="EMBL" id="SEI19408.1"/>
    </source>
</evidence>
<dbReference type="Proteomes" id="UP000183063">
    <property type="component" value="Unassembled WGS sequence"/>
</dbReference>
<reference evidence="2 4" key="3">
    <citation type="submission" date="2016-10" db="EMBL/GenBank/DDBJ databases">
        <authorList>
            <person name="Varghese N."/>
            <person name="Submissions S."/>
        </authorList>
    </citation>
    <scope>NUCLEOTIDE SEQUENCE [LARGE SCALE GENOMIC DNA]</scope>
    <source>
        <strain evidence="2 4">CGMCC 1.7071</strain>
    </source>
</reference>
<gene>
    <name evidence="1" type="ORF">RTCCBAU85039_6148</name>
    <name evidence="2" type="ORF">SAMN05216228_104634</name>
</gene>
<dbReference type="EMBL" id="FNXB01000057">
    <property type="protein sequence ID" value="SEI19408.1"/>
    <property type="molecule type" value="Genomic_DNA"/>
</dbReference>